<evidence type="ECO:0000313" key="1">
    <source>
        <dbReference type="EMBL" id="VVB02162.1"/>
    </source>
</evidence>
<sequence length="75" mass="8239">MVRVLDISVNRNVDVVSLVEFDALRGRLLFTDQERPLIVRGLMEPGRIMESCALSLLSAPAADFSVELCYAGDSP</sequence>
<dbReference type="Proteomes" id="UP000489600">
    <property type="component" value="Unassembled WGS sequence"/>
</dbReference>
<accession>A0A565BKN7</accession>
<proteinExistence type="predicted"/>
<gene>
    <name evidence="1" type="ORF">ANE_LOCUS12606</name>
</gene>
<evidence type="ECO:0000313" key="2">
    <source>
        <dbReference type="Proteomes" id="UP000489600"/>
    </source>
</evidence>
<organism evidence="1 2">
    <name type="scientific">Arabis nemorensis</name>
    <dbReference type="NCBI Taxonomy" id="586526"/>
    <lineage>
        <taxon>Eukaryota</taxon>
        <taxon>Viridiplantae</taxon>
        <taxon>Streptophyta</taxon>
        <taxon>Embryophyta</taxon>
        <taxon>Tracheophyta</taxon>
        <taxon>Spermatophyta</taxon>
        <taxon>Magnoliopsida</taxon>
        <taxon>eudicotyledons</taxon>
        <taxon>Gunneridae</taxon>
        <taxon>Pentapetalae</taxon>
        <taxon>rosids</taxon>
        <taxon>malvids</taxon>
        <taxon>Brassicales</taxon>
        <taxon>Brassicaceae</taxon>
        <taxon>Arabideae</taxon>
        <taxon>Arabis</taxon>
    </lineage>
</organism>
<protein>
    <submittedName>
        <fullName evidence="1">Uncharacterized protein</fullName>
    </submittedName>
</protein>
<dbReference type="AlphaFoldDB" id="A0A565BKN7"/>
<reference evidence="1" key="1">
    <citation type="submission" date="2019-07" db="EMBL/GenBank/DDBJ databases">
        <authorList>
            <person name="Dittberner H."/>
        </authorList>
    </citation>
    <scope>NUCLEOTIDE SEQUENCE [LARGE SCALE GENOMIC DNA]</scope>
</reference>
<comment type="caution">
    <text evidence="1">The sequence shown here is derived from an EMBL/GenBank/DDBJ whole genome shotgun (WGS) entry which is preliminary data.</text>
</comment>
<name>A0A565BKN7_9BRAS</name>
<keyword evidence="2" id="KW-1185">Reference proteome</keyword>
<dbReference type="EMBL" id="CABITT030000004">
    <property type="protein sequence ID" value="VVB02162.1"/>
    <property type="molecule type" value="Genomic_DNA"/>
</dbReference>